<sequence length="100" mass="11812">LLLFSLKTQKPNENPRKFRKSQQITEKKGSSQHRVQSSPFPSPFFRISHPLHDCLEKEQREFEFRIQKSSEFSARFPLNSAYKNLCSFSVKKKKKEGITH</sequence>
<feature type="region of interest" description="Disordered" evidence="1">
    <location>
        <begin position="11"/>
        <end position="41"/>
    </location>
</feature>
<dbReference type="EMBL" id="HACM01006204">
    <property type="protein sequence ID" value="CRZ06646.1"/>
    <property type="molecule type" value="Transcribed_RNA"/>
</dbReference>
<accession>A0A0H5QYB7</accession>
<reference evidence="2" key="1">
    <citation type="submission" date="2015-04" db="EMBL/GenBank/DDBJ databases">
        <title>The genome sequence of the plant pathogenic Rhizarian Plasmodiophora brassicae reveals insights in its biotrophic life cycle and the origin of chitin synthesis.</title>
        <authorList>
            <person name="Schwelm A."/>
            <person name="Fogelqvist J."/>
            <person name="Knaust A."/>
            <person name="Julke S."/>
            <person name="Lilja T."/>
            <person name="Dhandapani V."/>
            <person name="Bonilla-Rosso G."/>
            <person name="Karlsson M."/>
            <person name="Shevchenko A."/>
            <person name="Choi S.R."/>
            <person name="Kim H.G."/>
            <person name="Park J.Y."/>
            <person name="Lim Y.P."/>
            <person name="Ludwig-Muller J."/>
            <person name="Dixelius C."/>
        </authorList>
    </citation>
    <scope>NUCLEOTIDE SEQUENCE</scope>
    <source>
        <tissue evidence="2">Potato root galls</tissue>
    </source>
</reference>
<evidence type="ECO:0000313" key="2">
    <source>
        <dbReference type="EMBL" id="CRZ06646.1"/>
    </source>
</evidence>
<name>A0A0H5QYB7_9EUKA</name>
<evidence type="ECO:0000256" key="1">
    <source>
        <dbReference type="SAM" id="MobiDB-lite"/>
    </source>
</evidence>
<organism evidence="2">
    <name type="scientific">Spongospora subterranea</name>
    <dbReference type="NCBI Taxonomy" id="70186"/>
    <lineage>
        <taxon>Eukaryota</taxon>
        <taxon>Sar</taxon>
        <taxon>Rhizaria</taxon>
        <taxon>Endomyxa</taxon>
        <taxon>Phytomyxea</taxon>
        <taxon>Plasmodiophorida</taxon>
        <taxon>Plasmodiophoridae</taxon>
        <taxon>Spongospora</taxon>
    </lineage>
</organism>
<feature type="non-terminal residue" evidence="2">
    <location>
        <position position="1"/>
    </location>
</feature>
<protein>
    <submittedName>
        <fullName evidence="2">Uncharacterized protein</fullName>
    </submittedName>
</protein>
<dbReference type="AlphaFoldDB" id="A0A0H5QYB7"/>
<proteinExistence type="predicted"/>